<dbReference type="AlphaFoldDB" id="A0AAN9TW77"/>
<proteinExistence type="predicted"/>
<feature type="compositionally biased region" description="Basic and acidic residues" evidence="1">
    <location>
        <begin position="20"/>
        <end position="35"/>
    </location>
</feature>
<evidence type="ECO:0000256" key="1">
    <source>
        <dbReference type="SAM" id="MobiDB-lite"/>
    </source>
</evidence>
<protein>
    <submittedName>
        <fullName evidence="2">Uncharacterized protein</fullName>
    </submittedName>
</protein>
<dbReference type="EMBL" id="JBBCAQ010000022">
    <property type="protein sequence ID" value="KAK7590181.1"/>
    <property type="molecule type" value="Genomic_DNA"/>
</dbReference>
<comment type="caution">
    <text evidence="2">The sequence shown here is derived from an EMBL/GenBank/DDBJ whole genome shotgun (WGS) entry which is preliminary data.</text>
</comment>
<organism evidence="2 3">
    <name type="scientific">Parthenolecanium corni</name>
    <dbReference type="NCBI Taxonomy" id="536013"/>
    <lineage>
        <taxon>Eukaryota</taxon>
        <taxon>Metazoa</taxon>
        <taxon>Ecdysozoa</taxon>
        <taxon>Arthropoda</taxon>
        <taxon>Hexapoda</taxon>
        <taxon>Insecta</taxon>
        <taxon>Pterygota</taxon>
        <taxon>Neoptera</taxon>
        <taxon>Paraneoptera</taxon>
        <taxon>Hemiptera</taxon>
        <taxon>Sternorrhyncha</taxon>
        <taxon>Coccoidea</taxon>
        <taxon>Coccidae</taxon>
        <taxon>Parthenolecanium</taxon>
    </lineage>
</organism>
<accession>A0AAN9TW77</accession>
<name>A0AAN9TW77_9HEMI</name>
<evidence type="ECO:0000313" key="2">
    <source>
        <dbReference type="EMBL" id="KAK7590181.1"/>
    </source>
</evidence>
<gene>
    <name evidence="2" type="ORF">V9T40_001794</name>
</gene>
<evidence type="ECO:0000313" key="3">
    <source>
        <dbReference type="Proteomes" id="UP001367676"/>
    </source>
</evidence>
<feature type="region of interest" description="Disordered" evidence="1">
    <location>
        <begin position="13"/>
        <end position="36"/>
    </location>
</feature>
<sequence>MVKCVEIVDVNELSPASEEGNEKDKDGKRNDESNARKVGGPAKVVLLSSMSTCAPEAHHCYAAVAGTQQNTEIDIPRVTAIKCRGLSSLNNLTSSLIFDNEELDEFYGATEDEFEERVAGSYLSGTVLSICKNIELYECLIAPESEDPINVFSHPELLKWQTPGQNLDYHHAKRSISAFCTMSSGSVHAPPLKNYRTSLIKQAYYKTTLTGKTI</sequence>
<keyword evidence="3" id="KW-1185">Reference proteome</keyword>
<reference evidence="2 3" key="1">
    <citation type="submission" date="2024-03" db="EMBL/GenBank/DDBJ databases">
        <title>Adaptation during the transition from Ophiocordyceps entomopathogen to insect associate is accompanied by gene loss and intensified selection.</title>
        <authorList>
            <person name="Ward C.M."/>
            <person name="Onetto C.A."/>
            <person name="Borneman A.R."/>
        </authorList>
    </citation>
    <scope>NUCLEOTIDE SEQUENCE [LARGE SCALE GENOMIC DNA]</scope>
    <source>
        <strain evidence="2">AWRI1</strain>
        <tissue evidence="2">Single Adult Female</tissue>
    </source>
</reference>
<dbReference type="Proteomes" id="UP001367676">
    <property type="component" value="Unassembled WGS sequence"/>
</dbReference>